<evidence type="ECO:0000256" key="1">
    <source>
        <dbReference type="SAM" id="MobiDB-lite"/>
    </source>
</evidence>
<name>A0ABU7BMR2_9TELE</name>
<accession>A0ABU7BMR2</accession>
<dbReference type="EMBL" id="JAHUTI010059176">
    <property type="protein sequence ID" value="MED6250704.1"/>
    <property type="molecule type" value="Genomic_DNA"/>
</dbReference>
<organism evidence="2 3">
    <name type="scientific">Ataeniobius toweri</name>
    <dbReference type="NCBI Taxonomy" id="208326"/>
    <lineage>
        <taxon>Eukaryota</taxon>
        <taxon>Metazoa</taxon>
        <taxon>Chordata</taxon>
        <taxon>Craniata</taxon>
        <taxon>Vertebrata</taxon>
        <taxon>Euteleostomi</taxon>
        <taxon>Actinopterygii</taxon>
        <taxon>Neopterygii</taxon>
        <taxon>Teleostei</taxon>
        <taxon>Neoteleostei</taxon>
        <taxon>Acanthomorphata</taxon>
        <taxon>Ovalentaria</taxon>
        <taxon>Atherinomorphae</taxon>
        <taxon>Cyprinodontiformes</taxon>
        <taxon>Goodeidae</taxon>
        <taxon>Ataeniobius</taxon>
    </lineage>
</organism>
<proteinExistence type="predicted"/>
<evidence type="ECO:0000313" key="3">
    <source>
        <dbReference type="Proteomes" id="UP001345963"/>
    </source>
</evidence>
<comment type="caution">
    <text evidence="2">The sequence shown here is derived from an EMBL/GenBank/DDBJ whole genome shotgun (WGS) entry which is preliminary data.</text>
</comment>
<feature type="compositionally biased region" description="Low complexity" evidence="1">
    <location>
        <begin position="21"/>
        <end position="36"/>
    </location>
</feature>
<keyword evidence="3" id="KW-1185">Reference proteome</keyword>
<feature type="region of interest" description="Disordered" evidence="1">
    <location>
        <begin position="1"/>
        <end position="102"/>
    </location>
</feature>
<evidence type="ECO:0000313" key="2">
    <source>
        <dbReference type="EMBL" id="MED6250704.1"/>
    </source>
</evidence>
<sequence>MGTLPQVSFIPEKLTKRHPHSASSTHSPAPNTPATSRPHHTAPRATLPQPPPTGTTGQTPPSTAPTTKPRPHTKMEQTHPSRGPHNHTDTPHHCHCNDSPGRSIIQLSSTTAAQPIQMPWVMGEMVPISSSLRARGRVHPGQVASPSQGNTERYRINNHARIHSHLRAIHRPINITVMFLDCGRKSEHLKKPSLLTPLGIFVETAPQS</sequence>
<dbReference type="Proteomes" id="UP001345963">
    <property type="component" value="Unassembled WGS sequence"/>
</dbReference>
<protein>
    <submittedName>
        <fullName evidence="2">Uncharacterized protein</fullName>
    </submittedName>
</protein>
<gene>
    <name evidence="2" type="ORF">ATANTOWER_006041</name>
</gene>
<reference evidence="2 3" key="1">
    <citation type="submission" date="2021-07" db="EMBL/GenBank/DDBJ databases">
        <authorList>
            <person name="Palmer J.M."/>
        </authorList>
    </citation>
    <scope>NUCLEOTIDE SEQUENCE [LARGE SCALE GENOMIC DNA]</scope>
    <source>
        <strain evidence="2 3">AT_MEX2019</strain>
        <tissue evidence="2">Muscle</tissue>
    </source>
</reference>
<feature type="compositionally biased region" description="Basic and acidic residues" evidence="1">
    <location>
        <begin position="86"/>
        <end position="96"/>
    </location>
</feature>
<feature type="compositionally biased region" description="Low complexity" evidence="1">
    <location>
        <begin position="54"/>
        <end position="67"/>
    </location>
</feature>